<evidence type="ECO:0000313" key="9">
    <source>
        <dbReference type="EMBL" id="KAK7052859.1"/>
    </source>
</evidence>
<feature type="active site" evidence="5 6">
    <location>
        <position position="308"/>
    </location>
</feature>
<organism evidence="9 10">
    <name type="scientific">Paramarasmius palmivorus</name>
    <dbReference type="NCBI Taxonomy" id="297713"/>
    <lineage>
        <taxon>Eukaryota</taxon>
        <taxon>Fungi</taxon>
        <taxon>Dikarya</taxon>
        <taxon>Basidiomycota</taxon>
        <taxon>Agaricomycotina</taxon>
        <taxon>Agaricomycetes</taxon>
        <taxon>Agaricomycetidae</taxon>
        <taxon>Agaricales</taxon>
        <taxon>Marasmiineae</taxon>
        <taxon>Marasmiaceae</taxon>
        <taxon>Paramarasmius</taxon>
    </lineage>
</organism>
<dbReference type="EMBL" id="JAYKXP010000011">
    <property type="protein sequence ID" value="KAK7052859.1"/>
    <property type="molecule type" value="Genomic_DNA"/>
</dbReference>
<evidence type="ECO:0000256" key="7">
    <source>
        <dbReference type="SAM" id="MobiDB-lite"/>
    </source>
</evidence>
<dbReference type="InterPro" id="IPR000169">
    <property type="entry name" value="Pept_cys_AS"/>
</dbReference>
<feature type="region of interest" description="Disordered" evidence="7">
    <location>
        <begin position="601"/>
        <end position="649"/>
    </location>
</feature>
<dbReference type="PROSITE" id="PS50203">
    <property type="entry name" value="CALPAIN_CAT"/>
    <property type="match status" value="1"/>
</dbReference>
<dbReference type="AlphaFoldDB" id="A0AAW0DMX3"/>
<gene>
    <name evidence="9" type="ORF">VNI00_004178</name>
</gene>
<evidence type="ECO:0000256" key="5">
    <source>
        <dbReference type="PIRSR" id="PIRSR622684-1"/>
    </source>
</evidence>
<dbReference type="PANTHER" id="PTHR10183:SF379">
    <property type="entry name" value="CALPAIN-5"/>
    <property type="match status" value="1"/>
</dbReference>
<name>A0AAW0DMX3_9AGAR</name>
<sequence>MSSQKPSWRRRRRNNKEQKERVTYPQRKRDLGLLVTDELESALTACKERVARIAKECRARNRKFRDIEFDLENDRERCLHGLGCDETYDPSDVQRVTEIFKNPQFFIDGADSNDLVQGGIGDCWFISALATMSTYGGLVERFCVARDEQVGVYGFIFFRDSGWVTVIVDDMVFTSIPKFEELSAQEKQLYHNDKNLYNNSARKNGKGLYFAKSGTEGETWVPLIEKAYAKLHGSYGALAGGFSSEAIEDLTGATDAVLLQDILDTEKFWKEELMRANVDRLFGCSYKSLDGSRSGQDEIKINGLIGSHAYSVLRAVEVRGKRFVVLRNPWGQGEWTGPWSDGSKEWTPETLDMLLKLGHCFGDDGQFVMEYKDFLDVWDHLDRTLLFDPSWCLSSQWLHVPARPPLSAWSYGDVSFTFSLPKATPTLIVLSQLDNRYFKRISGRCAWRFDFLLYREGDDEYLAESAHSRFKSRSINLEIDLEAGDYVVHVRLDRLVLQDEHYMDEIVEKIPERILTRVLTERAKARSIASNFDFMSEGMHLPLPLSCISGRSLAQLKQASIEEAAAEENRETEEALEAAATIHGDEDDEMDKVSELAETISLTGSDPLPNDGDFCRPPNTENGKGLKPEEMPKIKRRSSGDDDDGEPEVSELNSLFLGLKIYSRKDAPATISGQLLHEI</sequence>
<evidence type="ECO:0000313" key="10">
    <source>
        <dbReference type="Proteomes" id="UP001383192"/>
    </source>
</evidence>
<feature type="compositionally biased region" description="Basic and acidic residues" evidence="7">
    <location>
        <begin position="15"/>
        <end position="24"/>
    </location>
</feature>
<accession>A0AAW0DMX3</accession>
<dbReference type="PANTHER" id="PTHR10183">
    <property type="entry name" value="CALPAIN"/>
    <property type="match status" value="1"/>
</dbReference>
<reference evidence="9 10" key="1">
    <citation type="submission" date="2024-01" db="EMBL/GenBank/DDBJ databases">
        <title>A draft genome for a cacao thread blight-causing isolate of Paramarasmius palmivorus.</title>
        <authorList>
            <person name="Baruah I.K."/>
            <person name="Bukari Y."/>
            <person name="Amoako-Attah I."/>
            <person name="Meinhardt L.W."/>
            <person name="Bailey B.A."/>
            <person name="Cohen S.P."/>
        </authorList>
    </citation>
    <scope>NUCLEOTIDE SEQUENCE [LARGE SCALE GENOMIC DNA]</scope>
    <source>
        <strain evidence="9 10">GH-12</strain>
    </source>
</reference>
<dbReference type="PROSITE" id="PS00139">
    <property type="entry name" value="THIOL_PROTEASE_CYS"/>
    <property type="match status" value="1"/>
</dbReference>
<keyword evidence="3 6" id="KW-0378">Hydrolase</keyword>
<feature type="region of interest" description="Disordered" evidence="7">
    <location>
        <begin position="1"/>
        <end position="24"/>
    </location>
</feature>
<keyword evidence="10" id="KW-1185">Reference proteome</keyword>
<feature type="active site" evidence="5 6">
    <location>
        <position position="123"/>
    </location>
</feature>
<evidence type="ECO:0000259" key="8">
    <source>
        <dbReference type="PROSITE" id="PS50203"/>
    </source>
</evidence>
<protein>
    <recommendedName>
        <fullName evidence="8">Calpain catalytic domain-containing protein</fullName>
    </recommendedName>
</protein>
<dbReference type="GO" id="GO:0004198">
    <property type="term" value="F:calcium-dependent cysteine-type endopeptidase activity"/>
    <property type="evidence" value="ECO:0007669"/>
    <property type="project" value="InterPro"/>
</dbReference>
<proteinExistence type="inferred from homology"/>
<feature type="compositionally biased region" description="Basic and acidic residues" evidence="7">
    <location>
        <begin position="624"/>
        <end position="633"/>
    </location>
</feature>
<dbReference type="CDD" id="cd00044">
    <property type="entry name" value="CysPc"/>
    <property type="match status" value="1"/>
</dbReference>
<dbReference type="GO" id="GO:0006508">
    <property type="term" value="P:proteolysis"/>
    <property type="evidence" value="ECO:0007669"/>
    <property type="project" value="UniProtKB-KW"/>
</dbReference>
<evidence type="ECO:0000256" key="4">
    <source>
        <dbReference type="ARBA" id="ARBA00022807"/>
    </source>
</evidence>
<keyword evidence="2 6" id="KW-0645">Protease</keyword>
<evidence type="ECO:0000256" key="1">
    <source>
        <dbReference type="ARBA" id="ARBA00007623"/>
    </source>
</evidence>
<dbReference type="Proteomes" id="UP001383192">
    <property type="component" value="Unassembled WGS sequence"/>
</dbReference>
<feature type="domain" description="Calpain catalytic" evidence="8">
    <location>
        <begin position="94"/>
        <end position="387"/>
    </location>
</feature>
<dbReference type="SUPFAM" id="SSF54001">
    <property type="entry name" value="Cysteine proteinases"/>
    <property type="match status" value="1"/>
</dbReference>
<evidence type="ECO:0000256" key="6">
    <source>
        <dbReference type="PROSITE-ProRule" id="PRU00239"/>
    </source>
</evidence>
<dbReference type="Gene3D" id="3.90.70.10">
    <property type="entry name" value="Cysteine proteinases"/>
    <property type="match status" value="1"/>
</dbReference>
<feature type="active site" evidence="5 6">
    <location>
        <position position="328"/>
    </location>
</feature>
<comment type="caution">
    <text evidence="9">The sequence shown here is derived from an EMBL/GenBank/DDBJ whole genome shotgun (WGS) entry which is preliminary data.</text>
</comment>
<keyword evidence="4 6" id="KW-0788">Thiol protease</keyword>
<evidence type="ECO:0000256" key="3">
    <source>
        <dbReference type="ARBA" id="ARBA00022801"/>
    </source>
</evidence>
<dbReference type="InterPro" id="IPR022684">
    <property type="entry name" value="Calpain_cysteine_protease"/>
</dbReference>
<comment type="similarity">
    <text evidence="1">Belongs to the peptidase C2 family.</text>
</comment>
<dbReference type="PRINTS" id="PR00704">
    <property type="entry name" value="CALPAIN"/>
</dbReference>
<dbReference type="SMART" id="SM00230">
    <property type="entry name" value="CysPc"/>
    <property type="match status" value="1"/>
</dbReference>
<dbReference type="InterPro" id="IPR001300">
    <property type="entry name" value="Peptidase_C2_calpain_cat"/>
</dbReference>
<dbReference type="Pfam" id="PF00648">
    <property type="entry name" value="Peptidase_C2"/>
    <property type="match status" value="1"/>
</dbReference>
<evidence type="ECO:0000256" key="2">
    <source>
        <dbReference type="ARBA" id="ARBA00022670"/>
    </source>
</evidence>
<dbReference type="InterPro" id="IPR038765">
    <property type="entry name" value="Papain-like_cys_pep_sf"/>
</dbReference>